<dbReference type="EMBL" id="JAWNFU010000002">
    <property type="protein sequence ID" value="MDY5153168.1"/>
    <property type="molecule type" value="Genomic_DNA"/>
</dbReference>
<dbReference type="PANTHER" id="PTHR30289:SF1">
    <property type="entry name" value="PEBP (PHOSPHATIDYLETHANOLAMINE-BINDING PROTEIN) FAMILY PROTEIN"/>
    <property type="match status" value="1"/>
</dbReference>
<dbReference type="GO" id="GO:0004860">
    <property type="term" value="F:protein kinase inhibitor activity"/>
    <property type="evidence" value="ECO:0007669"/>
    <property type="project" value="UniProtKB-KW"/>
</dbReference>
<evidence type="ECO:0000256" key="2">
    <source>
        <dbReference type="SAM" id="MobiDB-lite"/>
    </source>
</evidence>
<dbReference type="NCBIfam" id="TIGR00481">
    <property type="entry name" value="YbhB/YbcL family Raf kinase inhibitor-like protein"/>
    <property type="match status" value="1"/>
</dbReference>
<dbReference type="InterPro" id="IPR008914">
    <property type="entry name" value="PEBP"/>
</dbReference>
<dbReference type="Gene3D" id="3.90.280.10">
    <property type="entry name" value="PEBP-like"/>
    <property type="match status" value="1"/>
</dbReference>
<protein>
    <submittedName>
        <fullName evidence="3">YbhB/YbcL family Raf kinase inhibitor-like protein</fullName>
    </submittedName>
</protein>
<dbReference type="Proteomes" id="UP001273799">
    <property type="component" value="Unassembled WGS sequence"/>
</dbReference>
<dbReference type="EMBL" id="FNAU01000019">
    <property type="protein sequence ID" value="SDE63863.1"/>
    <property type="molecule type" value="Genomic_DNA"/>
</dbReference>
<dbReference type="InterPro" id="IPR005247">
    <property type="entry name" value="YbhB_YbcL/LppC-like"/>
</dbReference>
<feature type="compositionally biased region" description="Low complexity" evidence="2">
    <location>
        <begin position="34"/>
        <end position="45"/>
    </location>
</feature>
<dbReference type="AlphaFoldDB" id="A0A1B9BBF3"/>
<evidence type="ECO:0000313" key="4">
    <source>
        <dbReference type="EMBL" id="SDE63863.1"/>
    </source>
</evidence>
<feature type="region of interest" description="Disordered" evidence="2">
    <location>
        <begin position="28"/>
        <end position="52"/>
    </location>
</feature>
<evidence type="ECO:0000313" key="5">
    <source>
        <dbReference type="Proteomes" id="UP000182744"/>
    </source>
</evidence>
<reference evidence="3" key="3">
    <citation type="submission" date="2023-10" db="EMBL/GenBank/DDBJ databases">
        <title>Whole Genome based description of the genera Actinobaculum and Actinotignum reveals a complex phylogenetic relationship within the species included in the genus Actinotignum.</title>
        <authorList>
            <person name="Jensen C.S."/>
            <person name="Dargis R."/>
            <person name="Kemp M."/>
            <person name="Christensen J.J."/>
        </authorList>
    </citation>
    <scope>NUCLEOTIDE SEQUENCE</scope>
    <source>
        <strain evidence="3">Actinobaculum_suis_CCUG19206T</strain>
    </source>
</reference>
<dbReference type="OrthoDB" id="9797506at2"/>
<reference evidence="5" key="2">
    <citation type="submission" date="2016-10" db="EMBL/GenBank/DDBJ databases">
        <authorList>
            <person name="Varghese N."/>
        </authorList>
    </citation>
    <scope>NUCLEOTIDE SEQUENCE [LARGE SCALE GENOMIC DNA]</scope>
    <source>
        <strain evidence="5">DSM 20639</strain>
    </source>
</reference>
<gene>
    <name evidence="3" type="ORF">R6G71_03765</name>
    <name evidence="4" type="ORF">SAMN05421878_1194</name>
</gene>
<dbReference type="CDD" id="cd00865">
    <property type="entry name" value="PEBP_bact_arch"/>
    <property type="match status" value="1"/>
</dbReference>
<keyword evidence="3" id="KW-0649">Protein kinase inhibitor</keyword>
<dbReference type="InterPro" id="IPR036610">
    <property type="entry name" value="PEBP-like_sf"/>
</dbReference>
<dbReference type="Pfam" id="PF01161">
    <property type="entry name" value="PBP"/>
    <property type="match status" value="1"/>
</dbReference>
<keyword evidence="5" id="KW-1185">Reference proteome</keyword>
<evidence type="ECO:0000256" key="1">
    <source>
        <dbReference type="ARBA" id="ARBA00007120"/>
    </source>
</evidence>
<accession>A0A1B9BBF3</accession>
<comment type="similarity">
    <text evidence="1">Belongs to the UPF0098 family.</text>
</comment>
<organism evidence="4 5">
    <name type="scientific">Actinobaculum suis</name>
    <dbReference type="NCBI Taxonomy" id="1657"/>
    <lineage>
        <taxon>Bacteria</taxon>
        <taxon>Bacillati</taxon>
        <taxon>Actinomycetota</taxon>
        <taxon>Actinomycetes</taxon>
        <taxon>Actinomycetales</taxon>
        <taxon>Actinomycetaceae</taxon>
        <taxon>Actinobaculum</taxon>
    </lineage>
</organism>
<evidence type="ECO:0000313" key="3">
    <source>
        <dbReference type="EMBL" id="MDY5153168.1"/>
    </source>
</evidence>
<sequence length="174" mass="18418">MRKNYDPFAGLEAGTVDLQLRSADFTAGGQLPESATGAGSTPGGADRCPQLSWDPAPAGTESLMLSVYDPDAPTPSGYWHWLVANLPADMTELEGGTAVAMPEGSISLYNDGVTRDFQGAAPPVGDGPHRYFFAIHALDTRLDLDPETRPAVAHFLARGHILGRGILIGTWENA</sequence>
<reference evidence="4" key="1">
    <citation type="submission" date="2016-10" db="EMBL/GenBank/DDBJ databases">
        <authorList>
            <person name="Varghese N."/>
            <person name="Submissions S."/>
        </authorList>
    </citation>
    <scope>NUCLEOTIDE SEQUENCE</scope>
    <source>
        <strain evidence="4">DSM 20639</strain>
    </source>
</reference>
<name>A0A1B9BBF3_9ACTO</name>
<dbReference type="Proteomes" id="UP000182744">
    <property type="component" value="Unassembled WGS sequence"/>
</dbReference>
<dbReference type="PANTHER" id="PTHR30289">
    <property type="entry name" value="UNCHARACTERIZED PROTEIN YBCL-RELATED"/>
    <property type="match status" value="1"/>
</dbReference>
<dbReference type="RefSeq" id="WP_065415336.1">
    <property type="nucleotide sequence ID" value="NZ_FNAU01000019.1"/>
</dbReference>
<dbReference type="SUPFAM" id="SSF49777">
    <property type="entry name" value="PEBP-like"/>
    <property type="match status" value="1"/>
</dbReference>
<proteinExistence type="inferred from homology"/>